<dbReference type="Pfam" id="PF05035">
    <property type="entry name" value="DGOK"/>
    <property type="match status" value="1"/>
</dbReference>
<keyword evidence="1" id="KW-0418">Kinase</keyword>
<evidence type="ECO:0000313" key="2">
    <source>
        <dbReference type="Proteomes" id="UP000199495"/>
    </source>
</evidence>
<dbReference type="EMBL" id="FNCS01000010">
    <property type="protein sequence ID" value="SDG86838.1"/>
    <property type="molecule type" value="Genomic_DNA"/>
</dbReference>
<evidence type="ECO:0000313" key="1">
    <source>
        <dbReference type="EMBL" id="SDG86838.1"/>
    </source>
</evidence>
<dbReference type="RefSeq" id="WP_090597516.1">
    <property type="nucleotide sequence ID" value="NZ_FNCS01000010.1"/>
</dbReference>
<dbReference type="GO" id="GO:0008671">
    <property type="term" value="F:2-dehydro-3-deoxygalactonokinase activity"/>
    <property type="evidence" value="ECO:0007669"/>
    <property type="project" value="InterPro"/>
</dbReference>
<name>A0A1G7XRP6_9HYPH</name>
<dbReference type="SUPFAM" id="SSF53067">
    <property type="entry name" value="Actin-like ATPase domain"/>
    <property type="match status" value="1"/>
</dbReference>
<gene>
    <name evidence="1" type="ORF">SAMN04487974_11087</name>
</gene>
<organism evidence="1 2">
    <name type="scientific">Pelagibacterium luteolum</name>
    <dbReference type="NCBI Taxonomy" id="440168"/>
    <lineage>
        <taxon>Bacteria</taxon>
        <taxon>Pseudomonadati</taxon>
        <taxon>Pseudomonadota</taxon>
        <taxon>Alphaproteobacteria</taxon>
        <taxon>Hyphomicrobiales</taxon>
        <taxon>Devosiaceae</taxon>
        <taxon>Pelagibacterium</taxon>
    </lineage>
</organism>
<dbReference type="InterPro" id="IPR042258">
    <property type="entry name" value="DGOK_N"/>
</dbReference>
<dbReference type="STRING" id="440168.SAMN04487974_11087"/>
<accession>A0A1G7XRP6</accession>
<dbReference type="GO" id="GO:0034194">
    <property type="term" value="P:D-galactonate catabolic process"/>
    <property type="evidence" value="ECO:0007669"/>
    <property type="project" value="InterPro"/>
</dbReference>
<dbReference type="OrthoDB" id="256574at2"/>
<dbReference type="Gene3D" id="3.30.420.310">
    <property type="entry name" value="2-keto-3-deoxy-galactonokinase, C-terminal domain"/>
    <property type="match status" value="1"/>
</dbReference>
<keyword evidence="1" id="KW-0808">Transferase</keyword>
<proteinExistence type="predicted"/>
<dbReference type="Proteomes" id="UP000199495">
    <property type="component" value="Unassembled WGS sequence"/>
</dbReference>
<sequence length="298" mass="31292">MTPDWIGVDWGTSNMRAWAMSADNRALAHAASDKGMGSLSPDAFEDALIAVISPWLSDGTTTQIIACGMVGARQGWMEAHYSPTPTVPIAASMITPPTRDTRIAVHIVPGVCQASPADVMRGEETQIAGFIAHSSRDGIVCLPGTHSKWVEIVDGRIVSFYTDMTGELFSLLSTHSVLRHSVTTDGWADGAFAQGVSDGFAAANPLPYLFGLRASSLLTGLSPETAKARLSGLLIGGELASRQELWADTKVSLIGAPRLSGLYAQALAIVGGNAEVLDADMMTLAGLAAARAVLEDRI</sequence>
<dbReference type="InterPro" id="IPR043129">
    <property type="entry name" value="ATPase_NBD"/>
</dbReference>
<dbReference type="AlphaFoldDB" id="A0A1G7XRP6"/>
<dbReference type="InterPro" id="IPR042257">
    <property type="entry name" value="DGOK_C"/>
</dbReference>
<dbReference type="Gene3D" id="3.30.420.300">
    <property type="entry name" value="2-keto-3-deoxy-galactonokinase, substrate binding domain"/>
    <property type="match status" value="1"/>
</dbReference>
<dbReference type="InterPro" id="IPR007729">
    <property type="entry name" value="DGOK"/>
</dbReference>
<reference evidence="1 2" key="1">
    <citation type="submission" date="2016-10" db="EMBL/GenBank/DDBJ databases">
        <authorList>
            <person name="de Groot N.N."/>
        </authorList>
    </citation>
    <scope>NUCLEOTIDE SEQUENCE [LARGE SCALE GENOMIC DNA]</scope>
    <source>
        <strain evidence="1 2">CGMCC 1.10267</strain>
    </source>
</reference>
<protein>
    <submittedName>
        <fullName evidence="1">2-dehydro-3-deoxygalactonokinase</fullName>
    </submittedName>
</protein>
<keyword evidence="2" id="KW-1185">Reference proteome</keyword>